<evidence type="ECO:0000256" key="2">
    <source>
        <dbReference type="ARBA" id="ARBA00022730"/>
    </source>
</evidence>
<keyword evidence="4 7" id="KW-0689">Ribosomal protein</keyword>
<organism evidence="10 11">
    <name type="scientific">Brevibacterium luteolum</name>
    <dbReference type="NCBI Taxonomy" id="199591"/>
    <lineage>
        <taxon>Bacteria</taxon>
        <taxon>Bacillati</taxon>
        <taxon>Actinomycetota</taxon>
        <taxon>Actinomycetes</taxon>
        <taxon>Micrococcales</taxon>
        <taxon>Brevibacteriaceae</taxon>
        <taxon>Brevibacterium</taxon>
    </lineage>
</organism>
<dbReference type="GO" id="GO:0008097">
    <property type="term" value="F:5S rRNA binding"/>
    <property type="evidence" value="ECO:0007669"/>
    <property type="project" value="TreeGrafter"/>
</dbReference>
<protein>
    <recommendedName>
        <fullName evidence="6 7">Large ribosomal subunit protein uL18</fullName>
    </recommendedName>
</protein>
<feature type="compositionally biased region" description="Basic residues" evidence="8">
    <location>
        <begin position="8"/>
        <end position="28"/>
    </location>
</feature>
<evidence type="ECO:0000256" key="7">
    <source>
        <dbReference type="HAMAP-Rule" id="MF_01337"/>
    </source>
</evidence>
<evidence type="ECO:0000313" key="12">
    <source>
        <dbReference type="Proteomes" id="UP000549517"/>
    </source>
</evidence>
<dbReference type="PANTHER" id="PTHR12899:SF3">
    <property type="entry name" value="LARGE RIBOSOMAL SUBUNIT PROTEIN UL18M"/>
    <property type="match status" value="1"/>
</dbReference>
<dbReference type="AlphaFoldDB" id="A0A2N6PJ99"/>
<name>A0A2N6PJ99_9MICO</name>
<evidence type="ECO:0000256" key="5">
    <source>
        <dbReference type="ARBA" id="ARBA00023274"/>
    </source>
</evidence>
<evidence type="ECO:0000256" key="8">
    <source>
        <dbReference type="SAM" id="MobiDB-lite"/>
    </source>
</evidence>
<dbReference type="EMBL" id="JABEMC010000001">
    <property type="protein sequence ID" value="NNG78134.1"/>
    <property type="molecule type" value="Genomic_DNA"/>
</dbReference>
<dbReference type="OrthoDB" id="9810939at2"/>
<dbReference type="InterPro" id="IPR004389">
    <property type="entry name" value="Ribosomal_uL18_bac-type"/>
</dbReference>
<comment type="caution">
    <text evidence="10">The sequence shown here is derived from an EMBL/GenBank/DDBJ whole genome shotgun (WGS) entry which is preliminary data.</text>
</comment>
<feature type="region of interest" description="Disordered" evidence="8">
    <location>
        <begin position="1"/>
        <end position="33"/>
    </location>
</feature>
<dbReference type="Pfam" id="PF00861">
    <property type="entry name" value="Ribosomal_L18p"/>
    <property type="match status" value="1"/>
</dbReference>
<evidence type="ECO:0000256" key="1">
    <source>
        <dbReference type="ARBA" id="ARBA00007116"/>
    </source>
</evidence>
<dbReference type="GeneID" id="86843660"/>
<dbReference type="Proteomes" id="UP000549517">
    <property type="component" value="Unassembled WGS sequence"/>
</dbReference>
<dbReference type="HAMAP" id="MF_01337_B">
    <property type="entry name" value="Ribosomal_uL18_B"/>
    <property type="match status" value="1"/>
</dbReference>
<dbReference type="CDD" id="cd00432">
    <property type="entry name" value="Ribosomal_L18_L5e"/>
    <property type="match status" value="1"/>
</dbReference>
<dbReference type="FunFam" id="3.30.420.100:FF:000001">
    <property type="entry name" value="50S ribosomal protein L18"/>
    <property type="match status" value="1"/>
</dbReference>
<evidence type="ECO:0000256" key="6">
    <source>
        <dbReference type="ARBA" id="ARBA00035197"/>
    </source>
</evidence>
<evidence type="ECO:0000256" key="3">
    <source>
        <dbReference type="ARBA" id="ARBA00022884"/>
    </source>
</evidence>
<evidence type="ECO:0000313" key="11">
    <source>
        <dbReference type="Proteomes" id="UP000235703"/>
    </source>
</evidence>
<dbReference type="InterPro" id="IPR057268">
    <property type="entry name" value="Ribosomal_L18"/>
</dbReference>
<keyword evidence="5 7" id="KW-0687">Ribonucleoprotein</keyword>
<reference evidence="10 11" key="1">
    <citation type="submission" date="2017-09" db="EMBL/GenBank/DDBJ databases">
        <title>Bacterial strain isolated from the female urinary microbiota.</title>
        <authorList>
            <person name="Thomas-White K."/>
            <person name="Kumar N."/>
            <person name="Forster S."/>
            <person name="Putonti C."/>
            <person name="Lawley T."/>
            <person name="Wolfe A.J."/>
        </authorList>
    </citation>
    <scope>NUCLEOTIDE SEQUENCE [LARGE SCALE GENOMIC DNA]</scope>
    <source>
        <strain evidence="10 11">UMB0680</strain>
    </source>
</reference>
<dbReference type="Gene3D" id="3.30.420.100">
    <property type="match status" value="1"/>
</dbReference>
<accession>A0A2N6PJ99</accession>
<sequence>MAFGMKKSYGKGKAAARARRHARLRKHISGTAERPRLVVNRSSRHMFVQVVDDSVGKTLASASTMEADLRASSDDKTAKARKVGELVAERAKAAGIEAVVFDRGGNAYHGRVAAIAEGAREGGLSL</sequence>
<comment type="similarity">
    <text evidence="1 7">Belongs to the universal ribosomal protein uL18 family.</text>
</comment>
<reference evidence="9 12" key="2">
    <citation type="submission" date="2020-05" db="EMBL/GenBank/DDBJ databases">
        <title>MicrobeNet Type strains.</title>
        <authorList>
            <person name="Nicholson A.C."/>
        </authorList>
    </citation>
    <scope>NUCLEOTIDE SEQUENCE [LARGE SCALE GENOMIC DNA]</scope>
    <source>
        <strain evidence="9 12">CCUG 46604</strain>
    </source>
</reference>
<dbReference type="EMBL" id="PNFZ01000002">
    <property type="protein sequence ID" value="PMB98756.1"/>
    <property type="molecule type" value="Genomic_DNA"/>
</dbReference>
<dbReference type="GO" id="GO:0003735">
    <property type="term" value="F:structural constituent of ribosome"/>
    <property type="evidence" value="ECO:0007669"/>
    <property type="project" value="InterPro"/>
</dbReference>
<dbReference type="PANTHER" id="PTHR12899">
    <property type="entry name" value="39S RIBOSOMAL PROTEIN L18, MITOCHONDRIAL"/>
    <property type="match status" value="1"/>
</dbReference>
<dbReference type="GO" id="GO:0022625">
    <property type="term" value="C:cytosolic large ribosomal subunit"/>
    <property type="evidence" value="ECO:0007669"/>
    <property type="project" value="TreeGrafter"/>
</dbReference>
<evidence type="ECO:0000256" key="4">
    <source>
        <dbReference type="ARBA" id="ARBA00022980"/>
    </source>
</evidence>
<dbReference type="RefSeq" id="WP_102161513.1">
    <property type="nucleotide sequence ID" value="NZ_BAAAKH010000002.1"/>
</dbReference>
<dbReference type="InterPro" id="IPR005484">
    <property type="entry name" value="Ribosomal_uL18_bac/plant/anim"/>
</dbReference>
<dbReference type="Proteomes" id="UP000235703">
    <property type="component" value="Unassembled WGS sequence"/>
</dbReference>
<evidence type="ECO:0000313" key="9">
    <source>
        <dbReference type="EMBL" id="NNG78134.1"/>
    </source>
</evidence>
<dbReference type="GO" id="GO:0006412">
    <property type="term" value="P:translation"/>
    <property type="evidence" value="ECO:0007669"/>
    <property type="project" value="UniProtKB-UniRule"/>
</dbReference>
<keyword evidence="3 7" id="KW-0694">RNA-binding</keyword>
<keyword evidence="11" id="KW-1185">Reference proteome</keyword>
<comment type="function">
    <text evidence="7">This is one of the proteins that bind and probably mediate the attachment of the 5S RNA into the large ribosomal subunit, where it forms part of the central protuberance.</text>
</comment>
<dbReference type="NCBIfam" id="TIGR00060">
    <property type="entry name" value="L18_bact"/>
    <property type="match status" value="1"/>
</dbReference>
<gene>
    <name evidence="7 9" type="primary">rplR</name>
    <name evidence="10" type="ORF">CJ198_05455</name>
    <name evidence="9" type="ORF">HLA91_01925</name>
</gene>
<comment type="subunit">
    <text evidence="7">Part of the 50S ribosomal subunit; part of the 5S rRNA/L5/L18/L25 subcomplex. Contacts the 5S and 23S rRNAs.</text>
</comment>
<dbReference type="SUPFAM" id="SSF53137">
    <property type="entry name" value="Translational machinery components"/>
    <property type="match status" value="1"/>
</dbReference>
<proteinExistence type="inferred from homology"/>
<keyword evidence="2 7" id="KW-0699">rRNA-binding</keyword>
<evidence type="ECO:0000313" key="10">
    <source>
        <dbReference type="EMBL" id="PMB98756.1"/>
    </source>
</evidence>